<comment type="caution">
    <text evidence="1">The sequence shown here is derived from an EMBL/GenBank/DDBJ whole genome shotgun (WGS) entry which is preliminary data.</text>
</comment>
<evidence type="ECO:0000313" key="1">
    <source>
        <dbReference type="EMBL" id="EDP19496.1"/>
    </source>
</evidence>
<reference evidence="1 2" key="2">
    <citation type="submission" date="2007-09" db="EMBL/GenBank/DDBJ databases">
        <title>Draft genome sequence of Clostridium bolteae (ATCC BAA-613).</title>
        <authorList>
            <person name="Sudarsanam P."/>
            <person name="Ley R."/>
            <person name="Guruge J."/>
            <person name="Turnbaugh P.J."/>
            <person name="Mahowald M."/>
            <person name="Liep D."/>
            <person name="Gordon J."/>
        </authorList>
    </citation>
    <scope>NUCLEOTIDE SEQUENCE [LARGE SCALE GENOMIC DNA]</scope>
    <source>
        <strain evidence="2">ATCC BAA-613 / DSM 15670 / CCUG 46953 / JCM 12243 / WAL 16351</strain>
    </source>
</reference>
<name>A8RH73_ENTBW</name>
<sequence length="38" mass="4341">MGIFFTASTYVNDLEAKAENNLLDDNVFSEDFIKNLLK</sequence>
<dbReference type="EMBL" id="ABCC02000002">
    <property type="protein sequence ID" value="EDP19496.1"/>
    <property type="molecule type" value="Genomic_DNA"/>
</dbReference>
<dbReference type="AlphaFoldDB" id="A8RH73"/>
<organism evidence="1 2">
    <name type="scientific">Enterocloster bolteae (strain ATCC BAA-613 / DSM 15670 / CCUG 46953 / JCM 12243 / WAL 16351)</name>
    <name type="common">Clostridium bolteae</name>
    <dbReference type="NCBI Taxonomy" id="411902"/>
    <lineage>
        <taxon>Bacteria</taxon>
        <taxon>Bacillati</taxon>
        <taxon>Bacillota</taxon>
        <taxon>Clostridia</taxon>
        <taxon>Lachnospirales</taxon>
        <taxon>Lachnospiraceae</taxon>
        <taxon>Enterocloster</taxon>
    </lineage>
</organism>
<proteinExistence type="predicted"/>
<protein>
    <submittedName>
        <fullName evidence="1">Uncharacterized protein</fullName>
    </submittedName>
</protein>
<dbReference type="PaxDb" id="411902-CLOBOL_00333"/>
<evidence type="ECO:0000313" key="2">
    <source>
        <dbReference type="Proteomes" id="UP000005396"/>
    </source>
</evidence>
<dbReference type="Proteomes" id="UP000005396">
    <property type="component" value="Unassembled WGS sequence"/>
</dbReference>
<accession>A8RH73</accession>
<reference evidence="1 2" key="1">
    <citation type="submission" date="2007-08" db="EMBL/GenBank/DDBJ databases">
        <authorList>
            <person name="Fulton L."/>
            <person name="Clifton S."/>
            <person name="Fulton B."/>
            <person name="Xu J."/>
            <person name="Minx P."/>
            <person name="Pepin K.H."/>
            <person name="Johnson M."/>
            <person name="Thiruvilangam P."/>
            <person name="Bhonagiri V."/>
            <person name="Nash W.E."/>
            <person name="Mardis E.R."/>
            <person name="Wilson R.K."/>
        </authorList>
    </citation>
    <scope>NUCLEOTIDE SEQUENCE [LARGE SCALE GENOMIC DNA]</scope>
    <source>
        <strain evidence="2">ATCC BAA-613 / DSM 15670 / CCUG 46953 / JCM 12243 / WAL 16351</strain>
    </source>
</reference>
<dbReference type="HOGENOM" id="CLU_3326467_0_0_9"/>
<gene>
    <name evidence="1" type="ORF">CLOBOL_00333</name>
</gene>